<protein>
    <submittedName>
        <fullName evidence="2">Putative glycosyltransferase</fullName>
    </submittedName>
</protein>
<dbReference type="Gene3D" id="3.40.50.11090">
    <property type="match status" value="1"/>
</dbReference>
<dbReference type="Gene3D" id="3.40.50.2000">
    <property type="entry name" value="Glycogen Phosphorylase B"/>
    <property type="match status" value="1"/>
</dbReference>
<feature type="domain" description="WsaF C-terminal" evidence="1">
    <location>
        <begin position="311"/>
        <end position="444"/>
    </location>
</feature>
<reference evidence="2" key="1">
    <citation type="journal article" date="2014" name="DNA Res.">
        <title>A complete view of the genetic diversity of the Escherichia coli O-antigen biosynthesis gene cluster.</title>
        <authorList>
            <person name="Iguchi A."/>
            <person name="Iyoda S."/>
            <person name="Kikuchi T."/>
            <person name="Ogura Y."/>
            <person name="Katsura K."/>
            <person name="Ohnishi M."/>
            <person name="Hayashi T."/>
            <person name="Thomson N.R."/>
        </authorList>
    </citation>
    <scope>NUCLEOTIDE SEQUENCE</scope>
    <source>
        <strain evidence="2">H320a</strain>
    </source>
</reference>
<dbReference type="SUPFAM" id="SSF53756">
    <property type="entry name" value="UDP-Glycosyltransferase/glycogen phosphorylase"/>
    <property type="match status" value="1"/>
</dbReference>
<dbReference type="GO" id="GO:0016740">
    <property type="term" value="F:transferase activity"/>
    <property type="evidence" value="ECO:0007669"/>
    <property type="project" value="UniProtKB-KW"/>
</dbReference>
<evidence type="ECO:0000259" key="1">
    <source>
        <dbReference type="Pfam" id="PF22772"/>
    </source>
</evidence>
<accession>A0A0A8J604</accession>
<organism evidence="2">
    <name type="scientific">Escherichia coli</name>
    <dbReference type="NCBI Taxonomy" id="562"/>
    <lineage>
        <taxon>Bacteria</taxon>
        <taxon>Pseudomonadati</taxon>
        <taxon>Pseudomonadota</taxon>
        <taxon>Gammaproteobacteria</taxon>
        <taxon>Enterobacterales</taxon>
        <taxon>Enterobacteriaceae</taxon>
        <taxon>Escherichia</taxon>
    </lineage>
</organism>
<keyword evidence="2" id="KW-0808">Transferase</keyword>
<sequence length="486" mass="54987">MKQRGSSMLIKMIRKKRWLKKFDGALRAAYEASNYLNHYSYQWFSENVYSLALGLDSAIDFDEEFYLSHNADIARAVKNGGLCCGYVHFCTLGKYELRVWSSKKIYEIRPGGPILGAGLAEPKNIFPLPHYTPDLSALPESSEKSLVILIPFLVDDLFFAGYTSFFNDMTLIFPLFSDVKVIVSNAHYNEHLLDKYGGNIQVLPFSDISLLTVKPTLVYCFDTETFFQAKQVFGELKRVVYYCQDYESGFYPYGSMYARSQSAIYLSKNIVFSTGILASSIESKGLLGDDVNIYITSPKIEPFSVKNVKSKKLFFYYRPEFFNSRNMPELILRTVIDFCQKHTGYEIYLVGAVGTSFSQNINGTNVVILSKLAKDEYLDLISSCDAVVALIYSDHPGVIAYQAAASGIPTVTNTFEIRNADFIHSISSNLVPFDPVRDSLVDKLEFALSMPKGNCDFNSAMYEQRSLLSFYDFNSKIIGNDRSYTR</sequence>
<dbReference type="EMBL" id="AB812044">
    <property type="protein sequence ID" value="BAQ01442.1"/>
    <property type="molecule type" value="Genomic_DNA"/>
</dbReference>
<dbReference type="AlphaFoldDB" id="A0A0A8J604"/>
<dbReference type="InterPro" id="IPR055050">
    <property type="entry name" value="WsaF_C"/>
</dbReference>
<evidence type="ECO:0000313" key="2">
    <source>
        <dbReference type="EMBL" id="BAQ01442.1"/>
    </source>
</evidence>
<proteinExistence type="predicted"/>
<dbReference type="Pfam" id="PF22772">
    <property type="entry name" value="WsaF_C"/>
    <property type="match status" value="1"/>
</dbReference>
<name>A0A0A8J604_ECOLX</name>